<dbReference type="Proteomes" id="UP000002171">
    <property type="component" value="Unassembled WGS sequence"/>
</dbReference>
<dbReference type="InterPro" id="IPR050249">
    <property type="entry name" value="Pseudomonas-type_ThrB"/>
</dbReference>
<keyword evidence="4 8" id="KW-0547">Nucleotide-binding</keyword>
<dbReference type="NCBIfam" id="TIGR00938">
    <property type="entry name" value="thrB_alt"/>
    <property type="match status" value="1"/>
</dbReference>
<dbReference type="GO" id="GO:0004413">
    <property type="term" value="F:homoserine kinase activity"/>
    <property type="evidence" value="ECO:0007669"/>
    <property type="project" value="UniProtKB-UniRule"/>
</dbReference>
<evidence type="ECO:0000256" key="4">
    <source>
        <dbReference type="ARBA" id="ARBA00022741"/>
    </source>
</evidence>
<dbReference type="PANTHER" id="PTHR21064:SF6">
    <property type="entry name" value="AMINOGLYCOSIDE PHOSPHOTRANSFERASE DOMAIN-CONTAINING PROTEIN"/>
    <property type="match status" value="1"/>
</dbReference>
<comment type="caution">
    <text evidence="11">The sequence shown here is derived from an EMBL/GenBank/DDBJ whole genome shotgun (WGS) entry which is preliminary data.</text>
</comment>
<organism evidence="11 12">
    <name type="scientific">Neptuniibacter caesariensis</name>
    <dbReference type="NCBI Taxonomy" id="207954"/>
    <lineage>
        <taxon>Bacteria</taxon>
        <taxon>Pseudomonadati</taxon>
        <taxon>Pseudomonadota</taxon>
        <taxon>Gammaproteobacteria</taxon>
        <taxon>Oceanospirillales</taxon>
        <taxon>Oceanospirillaceae</taxon>
        <taxon>Neptuniibacter</taxon>
    </lineage>
</organism>
<comment type="pathway">
    <text evidence="8">Amino-acid biosynthesis; L-threonine biosynthesis; L-threonine from L-aspartate: step 4/5.</text>
</comment>
<dbReference type="Gene3D" id="3.90.1200.10">
    <property type="match status" value="1"/>
</dbReference>
<dbReference type="InterPro" id="IPR005280">
    <property type="entry name" value="Homoserine_kinase_II"/>
</dbReference>
<dbReference type="EMBL" id="AAOW01000040">
    <property type="protein sequence ID" value="EAR59633.1"/>
    <property type="molecule type" value="Genomic_DNA"/>
</dbReference>
<accession>A0A7U8C1C3</accession>
<feature type="domain" description="Aminoglycoside phosphotransferase" evidence="10">
    <location>
        <begin position="27"/>
        <end position="253"/>
    </location>
</feature>
<dbReference type="Pfam" id="PF01636">
    <property type="entry name" value="APH"/>
    <property type="match status" value="1"/>
</dbReference>
<sequence>MSVYTSVSFAELASYLEHYNVGALSHYEGISAGVENTNYFVDTDQGRYVLTLVESVSAEKLPFILGLVDHLAVNNLPCAQPIHLNSGELFGELNDKPAVLMNCLSGAPLTKPNNQQALVIGEALAKFHQLSSRLPVEEYSHIPQWCNELGAKLFEKLSKADQDFLSDALMATGEIDWTTLPAGPVHADLFPDNAMFDGNQLSGLIDFYHACSTPYLYDLCVTLNAWCFDEQLNQFDQDKAQQLLASYEDVRPLDPIEHALLPIMMQTAALRFWLSRLRDYHFPTAGEDVTQKAPEGKQRLLKGLIAGNFHIN</sequence>
<evidence type="ECO:0000256" key="3">
    <source>
        <dbReference type="ARBA" id="ARBA00022697"/>
    </source>
</evidence>
<dbReference type="InterPro" id="IPR011009">
    <property type="entry name" value="Kinase-like_dom_sf"/>
</dbReference>
<dbReference type="AlphaFoldDB" id="A0A7U8C1C3"/>
<evidence type="ECO:0000256" key="9">
    <source>
        <dbReference type="NCBIfam" id="TIGR00938"/>
    </source>
</evidence>
<keyword evidence="12" id="KW-1185">Reference proteome</keyword>
<keyword evidence="3 8" id="KW-0791">Threonine biosynthesis</keyword>
<dbReference type="NCBIfam" id="NF003558">
    <property type="entry name" value="PRK05231.1"/>
    <property type="match status" value="1"/>
</dbReference>
<dbReference type="InterPro" id="IPR002575">
    <property type="entry name" value="Aminoglycoside_PTrfase"/>
</dbReference>
<keyword evidence="1 8" id="KW-0028">Amino-acid biosynthesis</keyword>
<dbReference type="HAMAP" id="MF_00301">
    <property type="entry name" value="Homoser_kinase_2"/>
    <property type="match status" value="1"/>
</dbReference>
<dbReference type="Gene3D" id="3.30.200.20">
    <property type="entry name" value="Phosphorylase Kinase, domain 1"/>
    <property type="match status" value="1"/>
</dbReference>
<evidence type="ECO:0000256" key="1">
    <source>
        <dbReference type="ARBA" id="ARBA00022605"/>
    </source>
</evidence>
<keyword evidence="5 8" id="KW-0418">Kinase</keyword>
<comment type="similarity">
    <text evidence="7 8">Belongs to the pseudomonas-type ThrB family.</text>
</comment>
<protein>
    <recommendedName>
        <fullName evidence="8 9">Homoserine kinase</fullName>
        <shortName evidence="8">HK</shortName>
        <shortName evidence="8">HSK</shortName>
        <ecNumber evidence="8 9">2.7.1.39</ecNumber>
    </recommendedName>
</protein>
<evidence type="ECO:0000256" key="8">
    <source>
        <dbReference type="HAMAP-Rule" id="MF_00301"/>
    </source>
</evidence>
<dbReference type="GO" id="GO:0009088">
    <property type="term" value="P:threonine biosynthetic process"/>
    <property type="evidence" value="ECO:0007669"/>
    <property type="project" value="UniProtKB-UniRule"/>
</dbReference>
<dbReference type="OrthoDB" id="9777460at2"/>
<evidence type="ECO:0000259" key="10">
    <source>
        <dbReference type="Pfam" id="PF01636"/>
    </source>
</evidence>
<dbReference type="RefSeq" id="WP_007023077.1">
    <property type="nucleotide sequence ID" value="NZ_CH724129.1"/>
</dbReference>
<evidence type="ECO:0000256" key="7">
    <source>
        <dbReference type="ARBA" id="ARBA00038240"/>
    </source>
</evidence>
<dbReference type="GO" id="GO:0005524">
    <property type="term" value="F:ATP binding"/>
    <property type="evidence" value="ECO:0007669"/>
    <property type="project" value="UniProtKB-KW"/>
</dbReference>
<evidence type="ECO:0000256" key="5">
    <source>
        <dbReference type="ARBA" id="ARBA00022777"/>
    </source>
</evidence>
<dbReference type="SUPFAM" id="SSF56112">
    <property type="entry name" value="Protein kinase-like (PK-like)"/>
    <property type="match status" value="1"/>
</dbReference>
<dbReference type="EC" id="2.7.1.39" evidence="8 9"/>
<reference evidence="11 12" key="1">
    <citation type="submission" date="2006-02" db="EMBL/GenBank/DDBJ databases">
        <authorList>
            <person name="Pinhassi J."/>
            <person name="Pedros-Alio C."/>
            <person name="Ferriera S."/>
            <person name="Johnson J."/>
            <person name="Kravitz S."/>
            <person name="Halpern A."/>
            <person name="Remington K."/>
            <person name="Beeson K."/>
            <person name="Tran B."/>
            <person name="Rogers Y.-H."/>
            <person name="Friedman R."/>
            <person name="Venter J.C."/>
        </authorList>
    </citation>
    <scope>NUCLEOTIDE SEQUENCE [LARGE SCALE GENOMIC DNA]</scope>
    <source>
        <strain evidence="11 12">MED92</strain>
    </source>
</reference>
<evidence type="ECO:0000256" key="6">
    <source>
        <dbReference type="ARBA" id="ARBA00022840"/>
    </source>
</evidence>
<dbReference type="PANTHER" id="PTHR21064">
    <property type="entry name" value="AMINOGLYCOSIDE PHOSPHOTRANSFERASE DOMAIN-CONTAINING PROTEIN-RELATED"/>
    <property type="match status" value="1"/>
</dbReference>
<evidence type="ECO:0000313" key="11">
    <source>
        <dbReference type="EMBL" id="EAR59633.1"/>
    </source>
</evidence>
<evidence type="ECO:0000256" key="2">
    <source>
        <dbReference type="ARBA" id="ARBA00022679"/>
    </source>
</evidence>
<gene>
    <name evidence="8" type="primary">thrB</name>
    <name evidence="11" type="ORF">MED92_00190</name>
</gene>
<keyword evidence="2 8" id="KW-0808">Transferase</keyword>
<dbReference type="CDD" id="cd05153">
    <property type="entry name" value="HomoserineK_II"/>
    <property type="match status" value="1"/>
</dbReference>
<keyword evidence="6 8" id="KW-0067">ATP-binding</keyword>
<dbReference type="UniPathway" id="UPA00050">
    <property type="reaction ID" value="UER00064"/>
</dbReference>
<name>A0A7U8C1C3_NEPCE</name>
<proteinExistence type="inferred from homology"/>
<comment type="catalytic activity">
    <reaction evidence="8">
        <text>L-homoserine + ATP = O-phospho-L-homoserine + ADP + H(+)</text>
        <dbReference type="Rhea" id="RHEA:13985"/>
        <dbReference type="ChEBI" id="CHEBI:15378"/>
        <dbReference type="ChEBI" id="CHEBI:30616"/>
        <dbReference type="ChEBI" id="CHEBI:57476"/>
        <dbReference type="ChEBI" id="CHEBI:57590"/>
        <dbReference type="ChEBI" id="CHEBI:456216"/>
        <dbReference type="EC" id="2.7.1.39"/>
    </reaction>
</comment>
<evidence type="ECO:0000313" key="12">
    <source>
        <dbReference type="Proteomes" id="UP000002171"/>
    </source>
</evidence>